<evidence type="ECO:0000313" key="4">
    <source>
        <dbReference type="Proteomes" id="UP000037267"/>
    </source>
</evidence>
<comment type="caution">
    <text evidence="3">The sequence shown here is derived from an EMBL/GenBank/DDBJ whole genome shotgun (WGS) entry which is preliminary data.</text>
</comment>
<feature type="domain" description="SLH" evidence="2">
    <location>
        <begin position="89"/>
        <end position="152"/>
    </location>
</feature>
<evidence type="ECO:0000256" key="1">
    <source>
        <dbReference type="SAM" id="SignalP"/>
    </source>
</evidence>
<dbReference type="PROSITE" id="PS51272">
    <property type="entry name" value="SLH"/>
    <property type="match status" value="3"/>
</dbReference>
<keyword evidence="1" id="KW-0732">Signal</keyword>
<dbReference type="AlphaFoldDB" id="A0A0L0WE41"/>
<dbReference type="InterPro" id="IPR001119">
    <property type="entry name" value="SLH_dom"/>
</dbReference>
<dbReference type="RefSeq" id="WP_050354079.1">
    <property type="nucleotide sequence ID" value="NZ_LGSS01000002.1"/>
</dbReference>
<feature type="domain" description="SLH" evidence="2">
    <location>
        <begin position="29"/>
        <end position="88"/>
    </location>
</feature>
<feature type="signal peptide" evidence="1">
    <location>
        <begin position="1"/>
        <end position="26"/>
    </location>
</feature>
<feature type="domain" description="SLH" evidence="2">
    <location>
        <begin position="157"/>
        <end position="216"/>
    </location>
</feature>
<feature type="chain" id="PRO_5039603012" evidence="1">
    <location>
        <begin position="27"/>
        <end position="216"/>
    </location>
</feature>
<organism evidence="3 4">
    <name type="scientific">Gottschalkia purinilytica</name>
    <name type="common">Clostridium purinilyticum</name>
    <dbReference type="NCBI Taxonomy" id="1503"/>
    <lineage>
        <taxon>Bacteria</taxon>
        <taxon>Bacillati</taxon>
        <taxon>Bacillota</taxon>
        <taxon>Tissierellia</taxon>
        <taxon>Tissierellales</taxon>
        <taxon>Gottschalkiaceae</taxon>
        <taxon>Gottschalkia</taxon>
    </lineage>
</organism>
<dbReference type="STRING" id="1503.CLPU_2c01420"/>
<dbReference type="PANTHER" id="PTHR43308">
    <property type="entry name" value="OUTER MEMBRANE PROTEIN ALPHA-RELATED"/>
    <property type="match status" value="1"/>
</dbReference>
<proteinExistence type="predicted"/>
<dbReference type="PANTHER" id="PTHR43308:SF5">
    <property type="entry name" value="S-LAYER PROTEIN _ PEPTIDOGLYCAN ENDO-BETA-N-ACETYLGLUCOSAMINIDASE"/>
    <property type="match status" value="1"/>
</dbReference>
<dbReference type="Pfam" id="PF00395">
    <property type="entry name" value="SLH"/>
    <property type="match status" value="3"/>
</dbReference>
<dbReference type="Proteomes" id="UP000037267">
    <property type="component" value="Unassembled WGS sequence"/>
</dbReference>
<name>A0A0L0WE41_GOTPU</name>
<protein>
    <submittedName>
        <fullName evidence="3">S-layer domain-containing protein</fullName>
    </submittedName>
</protein>
<evidence type="ECO:0000313" key="3">
    <source>
        <dbReference type="EMBL" id="KNF09690.1"/>
    </source>
</evidence>
<accession>A0A0L0WE41</accession>
<gene>
    <name evidence="3" type="ORF">CLPU_2c01420</name>
</gene>
<evidence type="ECO:0000259" key="2">
    <source>
        <dbReference type="PROSITE" id="PS51272"/>
    </source>
</evidence>
<sequence length="216" mass="23799">MNRFTKKLFVLFTALSMLLLSVPTFAEGDQPVFKDVPANHWASEYIEALALGEILTGYSDGTFKPEKSITRAEFTTLIVSLIDEELSTYEGDFTDVKAGEWHANYIATAVEYGLIAGYSDETFKPNKSISRAEMAVIMSRLFESETNLTAEQTTQILSQFKDNASIPSWAKADLAKVVKSGLISGMSKTEFSPNSTATRAQAATVIYRAAEIYGEE</sequence>
<reference evidence="4" key="1">
    <citation type="submission" date="2015-07" db="EMBL/GenBank/DDBJ databases">
        <title>Draft genome sequence of the purine-degrading Gottschalkia purinilyticum DSM 1384 (formerly Clostridium purinilyticum).</title>
        <authorList>
            <person name="Poehlein A."/>
            <person name="Schiel-Bengelsdorf B."/>
            <person name="Bengelsdorf F.R."/>
            <person name="Daniel R."/>
            <person name="Duerre P."/>
        </authorList>
    </citation>
    <scope>NUCLEOTIDE SEQUENCE [LARGE SCALE GENOMIC DNA]</scope>
    <source>
        <strain evidence="4">DSM 1384</strain>
    </source>
</reference>
<dbReference type="InterPro" id="IPR051465">
    <property type="entry name" value="Cell_Envelope_Struct_Comp"/>
</dbReference>
<dbReference type="EMBL" id="LGSS01000002">
    <property type="protein sequence ID" value="KNF09690.1"/>
    <property type="molecule type" value="Genomic_DNA"/>
</dbReference>
<dbReference type="OrthoDB" id="174569at2"/>
<keyword evidence="4" id="KW-1185">Reference proteome</keyword>